<dbReference type="NCBIfam" id="NF038146">
    <property type="entry name" value="LxmA_leader"/>
    <property type="match status" value="1"/>
</dbReference>
<evidence type="ECO:0000313" key="1">
    <source>
        <dbReference type="EMBL" id="MDT0300942.1"/>
    </source>
</evidence>
<dbReference type="RefSeq" id="WP_311543376.1">
    <property type="nucleotide sequence ID" value="NZ_JAVREK010000002.1"/>
</dbReference>
<keyword evidence="2" id="KW-1185">Reference proteome</keyword>
<comment type="caution">
    <text evidence="1">The sequence shown here is derived from an EMBL/GenBank/DDBJ whole genome shotgun (WGS) entry which is preliminary data.</text>
</comment>
<proteinExistence type="predicted"/>
<protein>
    <submittedName>
        <fullName evidence="1">LxmA leader domain family RiPP</fullName>
    </submittedName>
</protein>
<dbReference type="Proteomes" id="UP001183226">
    <property type="component" value="Unassembled WGS sequence"/>
</dbReference>
<name>A0ABU2KNV1_9ACTN</name>
<accession>A0ABU2KNV1</accession>
<gene>
    <name evidence="1" type="ORF">RM446_02310</name>
</gene>
<dbReference type="InterPro" id="IPR049906">
    <property type="entry name" value="LxmA-like_leader"/>
</dbReference>
<dbReference type="EMBL" id="JAVREK010000002">
    <property type="protein sequence ID" value="MDT0300942.1"/>
    <property type="molecule type" value="Genomic_DNA"/>
</dbReference>
<organism evidence="1 2">
    <name type="scientific">Streptomonospora wellingtoniae</name>
    <dbReference type="NCBI Taxonomy" id="3075544"/>
    <lineage>
        <taxon>Bacteria</taxon>
        <taxon>Bacillati</taxon>
        <taxon>Actinomycetota</taxon>
        <taxon>Actinomycetes</taxon>
        <taxon>Streptosporangiales</taxon>
        <taxon>Nocardiopsidaceae</taxon>
        <taxon>Streptomonospora</taxon>
    </lineage>
</organism>
<sequence length="59" mass="6151">MSDEKNTSVMELIGSYDSYVSAEELSADAASEAPATTLPCASASSVPCFNVSYTVVIHC</sequence>
<reference evidence="2" key="1">
    <citation type="submission" date="2023-07" db="EMBL/GenBank/DDBJ databases">
        <title>30 novel species of actinomycetes from the DSMZ collection.</title>
        <authorList>
            <person name="Nouioui I."/>
        </authorList>
    </citation>
    <scope>NUCLEOTIDE SEQUENCE [LARGE SCALE GENOMIC DNA]</scope>
    <source>
        <strain evidence="2">DSM 45055</strain>
    </source>
</reference>
<evidence type="ECO:0000313" key="2">
    <source>
        <dbReference type="Proteomes" id="UP001183226"/>
    </source>
</evidence>